<evidence type="ECO:0000256" key="1">
    <source>
        <dbReference type="SAM" id="MobiDB-lite"/>
    </source>
</evidence>
<gene>
    <name evidence="2" type="ORF">BGZ96_000249</name>
</gene>
<feature type="compositionally biased region" description="Low complexity" evidence="1">
    <location>
        <begin position="1"/>
        <end position="22"/>
    </location>
</feature>
<name>A0ABQ7JPF9_9FUNG</name>
<protein>
    <submittedName>
        <fullName evidence="2">Uncharacterized protein</fullName>
    </submittedName>
</protein>
<reference evidence="2 3" key="1">
    <citation type="journal article" date="2020" name="Fungal Divers.">
        <title>Resolving the Mortierellaceae phylogeny through synthesis of multi-gene phylogenetics and phylogenomics.</title>
        <authorList>
            <person name="Vandepol N."/>
            <person name="Liber J."/>
            <person name="Desiro A."/>
            <person name="Na H."/>
            <person name="Kennedy M."/>
            <person name="Barry K."/>
            <person name="Grigoriev I.V."/>
            <person name="Miller A.N."/>
            <person name="O'Donnell K."/>
            <person name="Stajich J.E."/>
            <person name="Bonito G."/>
        </authorList>
    </citation>
    <scope>NUCLEOTIDE SEQUENCE [LARGE SCALE GENOMIC DNA]</scope>
    <source>
        <strain evidence="2 3">AD045</strain>
    </source>
</reference>
<proteinExistence type="predicted"/>
<comment type="caution">
    <text evidence="2">The sequence shown here is derived from an EMBL/GenBank/DDBJ whole genome shotgun (WGS) entry which is preliminary data.</text>
</comment>
<dbReference type="InterPro" id="IPR032675">
    <property type="entry name" value="LRR_dom_sf"/>
</dbReference>
<sequence length="488" mass="54907">MAEPQEQAQEQQEQESALLSEATPLTNTAPQQQEQFEEFGNARLVGDLMRANQNLRFISVDESCLRNRDGTDAILFFNACCPSTSLERLELRFGNMYSELTNAAPWIPIFGTFTALKELVISGGHCHLEPHRLNILNRCPNVERVQLDSMEGGLALFSSALALGVSCHQLSHLELKGPYGGEDEDIGFLLATANSQWKELLLPDMNGFGPKAFAALMNNVRTRLEVLKVEGWGRLQGEDFMDLICSAPHLRRLEGPADGKVRMDTIEFVMWAYSTFHQHTHGKDRSWALGPSMEFLQIWIDDVPRPDVACRRNGDPIVRDPEVPEGEGDEHFRYDVQRWVYTQLGRLTGLQELILGVKELDHKEFVERGIDHLIHDPVALEKALYDDGVPTFIYRSLEFSLESGLDMLAGMKELKFLDVKSTAHRIGVAELDWMHINWPKLKTIRGLESMREWTRDTEAGLAVKTAIGAWMAAHPSGIGCSYSSTKDA</sequence>
<dbReference type="SUPFAM" id="SSF52047">
    <property type="entry name" value="RNI-like"/>
    <property type="match status" value="1"/>
</dbReference>
<dbReference type="Gene3D" id="3.80.10.10">
    <property type="entry name" value="Ribonuclease Inhibitor"/>
    <property type="match status" value="1"/>
</dbReference>
<accession>A0ABQ7JPF9</accession>
<keyword evidence="3" id="KW-1185">Reference proteome</keyword>
<dbReference type="EMBL" id="JAAAIM010001023">
    <property type="protein sequence ID" value="KAG0282664.1"/>
    <property type="molecule type" value="Genomic_DNA"/>
</dbReference>
<evidence type="ECO:0000313" key="3">
    <source>
        <dbReference type="Proteomes" id="UP001194696"/>
    </source>
</evidence>
<dbReference type="Proteomes" id="UP001194696">
    <property type="component" value="Unassembled WGS sequence"/>
</dbReference>
<feature type="region of interest" description="Disordered" evidence="1">
    <location>
        <begin position="1"/>
        <end position="31"/>
    </location>
</feature>
<evidence type="ECO:0000313" key="2">
    <source>
        <dbReference type="EMBL" id="KAG0282664.1"/>
    </source>
</evidence>
<organism evidence="2 3">
    <name type="scientific">Linnemannia gamsii</name>
    <dbReference type="NCBI Taxonomy" id="64522"/>
    <lineage>
        <taxon>Eukaryota</taxon>
        <taxon>Fungi</taxon>
        <taxon>Fungi incertae sedis</taxon>
        <taxon>Mucoromycota</taxon>
        <taxon>Mortierellomycotina</taxon>
        <taxon>Mortierellomycetes</taxon>
        <taxon>Mortierellales</taxon>
        <taxon>Mortierellaceae</taxon>
        <taxon>Linnemannia</taxon>
    </lineage>
</organism>